<keyword evidence="11" id="KW-1185">Reference proteome</keyword>
<feature type="region of interest" description="Disordered" evidence="7">
    <location>
        <begin position="1"/>
        <end position="25"/>
    </location>
</feature>
<dbReference type="InterPro" id="IPR049401">
    <property type="entry name" value="DZF_dom_N"/>
</dbReference>
<dbReference type="OrthoDB" id="5775647at2759"/>
<name>A0A226DMT2_FOLCA</name>
<dbReference type="PROSITE" id="PS50152">
    <property type="entry name" value="25A_SYNTH_3"/>
    <property type="match status" value="1"/>
</dbReference>
<dbReference type="GO" id="GO:0045893">
    <property type="term" value="P:positive regulation of DNA-templated transcription"/>
    <property type="evidence" value="ECO:0007669"/>
    <property type="project" value="TreeGrafter"/>
</dbReference>
<comment type="subcellular location">
    <subcellularLocation>
        <location evidence="1">Nucleus</location>
    </subcellularLocation>
</comment>
<organism evidence="9 11">
    <name type="scientific">Folsomia candida</name>
    <name type="common">Springtail</name>
    <dbReference type="NCBI Taxonomy" id="158441"/>
    <lineage>
        <taxon>Eukaryota</taxon>
        <taxon>Metazoa</taxon>
        <taxon>Ecdysozoa</taxon>
        <taxon>Arthropoda</taxon>
        <taxon>Hexapoda</taxon>
        <taxon>Collembola</taxon>
        <taxon>Entomobryomorpha</taxon>
        <taxon>Isotomoidea</taxon>
        <taxon>Isotomidae</taxon>
        <taxon>Proisotominae</taxon>
        <taxon>Folsomia</taxon>
    </lineage>
</organism>
<feature type="domain" description="DZF" evidence="8">
    <location>
        <begin position="33"/>
        <end position="368"/>
    </location>
</feature>
<feature type="region of interest" description="Disordered" evidence="7">
    <location>
        <begin position="353"/>
        <end position="381"/>
    </location>
</feature>
<evidence type="ECO:0000313" key="11">
    <source>
        <dbReference type="Proteomes" id="UP000198287"/>
    </source>
</evidence>
<evidence type="ECO:0000256" key="7">
    <source>
        <dbReference type="SAM" id="MobiDB-lite"/>
    </source>
</evidence>
<dbReference type="STRING" id="158441.A0A226DMT2"/>
<dbReference type="Gene3D" id="1.10.1410.40">
    <property type="match status" value="1"/>
</dbReference>
<keyword evidence="6" id="KW-0539">Nucleus</keyword>
<proteinExistence type="evidence at transcript level"/>
<accession>A0A226DMT2</accession>
<evidence type="ECO:0000256" key="5">
    <source>
        <dbReference type="ARBA" id="ARBA00023163"/>
    </source>
</evidence>
<reference evidence="9 11" key="1">
    <citation type="submission" date="2015-12" db="EMBL/GenBank/DDBJ databases">
        <title>The genome of Folsomia candida.</title>
        <authorList>
            <person name="Faddeeva A."/>
            <person name="Derks M.F."/>
            <person name="Anvar Y."/>
            <person name="Smit S."/>
            <person name="Van Straalen N."/>
            <person name="Roelofs D."/>
        </authorList>
    </citation>
    <scope>NUCLEOTIDE SEQUENCE [LARGE SCALE GENOMIC DNA]</scope>
    <source>
        <strain evidence="9 11">VU population</strain>
        <tissue evidence="9">Whole body</tissue>
    </source>
</reference>
<evidence type="ECO:0000256" key="4">
    <source>
        <dbReference type="ARBA" id="ARBA00023159"/>
    </source>
</evidence>
<dbReference type="EMBL" id="LNIX01000015">
    <property type="protein sequence ID" value="OXA46489.1"/>
    <property type="molecule type" value="Genomic_DNA"/>
</dbReference>
<dbReference type="AlphaFoldDB" id="A0A226DMT2"/>
<keyword evidence="5" id="KW-0804">Transcription</keyword>
<dbReference type="InterPro" id="IPR043519">
    <property type="entry name" value="NT_sf"/>
</dbReference>
<dbReference type="Gene3D" id="3.30.460.10">
    <property type="entry name" value="Beta Polymerase, domain 2"/>
    <property type="match status" value="1"/>
</dbReference>
<evidence type="ECO:0000256" key="3">
    <source>
        <dbReference type="ARBA" id="ARBA00023125"/>
    </source>
</evidence>
<feature type="compositionally biased region" description="Acidic residues" evidence="7">
    <location>
        <begin position="361"/>
        <end position="371"/>
    </location>
</feature>
<dbReference type="Pfam" id="PF07528">
    <property type="entry name" value="DZF_N"/>
    <property type="match status" value="1"/>
</dbReference>
<dbReference type="FunFam" id="3.30.460.10:FF:000058">
    <property type="entry name" value="Interleukin enhancer-binding factor 2"/>
    <property type="match status" value="1"/>
</dbReference>
<dbReference type="InterPro" id="IPR006561">
    <property type="entry name" value="DZF_dom"/>
</dbReference>
<evidence type="ECO:0000256" key="2">
    <source>
        <dbReference type="ARBA" id="ARBA00023015"/>
    </source>
</evidence>
<keyword evidence="3" id="KW-0238">DNA-binding</keyword>
<evidence type="ECO:0000259" key="8">
    <source>
        <dbReference type="PROSITE" id="PS51703"/>
    </source>
</evidence>
<dbReference type="OMA" id="YLAIEMS"/>
<evidence type="ECO:0000256" key="1">
    <source>
        <dbReference type="ARBA" id="ARBA00004123"/>
    </source>
</evidence>
<dbReference type="GO" id="GO:0003677">
    <property type="term" value="F:DNA binding"/>
    <property type="evidence" value="ECO:0007669"/>
    <property type="project" value="UniProtKB-KW"/>
</dbReference>
<feature type="compositionally biased region" description="Gly residues" evidence="7">
    <location>
        <begin position="16"/>
        <end position="25"/>
    </location>
</feature>
<dbReference type="Pfam" id="PF20965">
    <property type="entry name" value="DZF_C"/>
    <property type="match status" value="1"/>
</dbReference>
<dbReference type="GO" id="GO:0003725">
    <property type="term" value="F:double-stranded RNA binding"/>
    <property type="evidence" value="ECO:0007669"/>
    <property type="project" value="TreeGrafter"/>
</dbReference>
<keyword evidence="4" id="KW-0010">Activator</keyword>
<evidence type="ECO:0000313" key="9">
    <source>
        <dbReference type="EMBL" id="OXA46489.1"/>
    </source>
</evidence>
<protein>
    <submittedName>
        <fullName evidence="10">Interleukin enhancer binding factor</fullName>
    </submittedName>
    <submittedName>
        <fullName evidence="9">Interleukin enhancer-binding factor 2</fullName>
    </submittedName>
</protein>
<dbReference type="InterPro" id="IPR052134">
    <property type="entry name" value="ILF2"/>
</dbReference>
<keyword evidence="2" id="KW-0805">Transcription regulation</keyword>
<gene>
    <name evidence="9" type="ORF">Fcan01_18601</name>
</gene>
<dbReference type="GO" id="GO:0071013">
    <property type="term" value="C:catalytic step 2 spliceosome"/>
    <property type="evidence" value="ECO:0007669"/>
    <property type="project" value="TreeGrafter"/>
</dbReference>
<evidence type="ECO:0000256" key="6">
    <source>
        <dbReference type="ARBA" id="ARBA00023242"/>
    </source>
</evidence>
<dbReference type="SUPFAM" id="SSF81301">
    <property type="entry name" value="Nucleotidyltransferase"/>
    <property type="match status" value="1"/>
</dbReference>
<dbReference type="Proteomes" id="UP000198287">
    <property type="component" value="Unassembled WGS sequence"/>
</dbReference>
<dbReference type="PANTHER" id="PTHR46447">
    <property type="entry name" value="INTERLEUKIN ENHANCER-BINDING FACTOR"/>
    <property type="match status" value="1"/>
</dbReference>
<dbReference type="InterPro" id="IPR049402">
    <property type="entry name" value="DZF_dom_C"/>
</dbReference>
<sequence length="381" mass="42175">MRGGAIRGGRARRGRGSGGNMGAPMRGLGGGKLPFDLTFFDDIFPRVSPAPDDSELSNAILKRHTDISPSTEEIQSIQNMVTRVQGILENLILTPGAFDACQVDEVRQVGSFKQGTILAGHKTADFVVILKSLPTREAVDALCIRVSDDLRQSECVRSSVTDRGFDISSMQATVRIFITTIPPNFRKLDPEIHLDAKVMNEAWQAIRHSRWFEENAHNSTIKVLIRIFRDIRQRFTGIQTISTWMLDLLAHYATLNNPSRQALPVNMAFRRSLALMAAGMYLPGYSGASVRGHGMTYEQQDVATITAQTLVRILGHGGYKQVLGLETMYNDILTSSTVINNIVIKPLDKVYVPPAEGESDKLEDEEEEEEDHSSGMEPDMA</sequence>
<reference evidence="10" key="2">
    <citation type="journal article" date="2019" name="Sci. Rep.">
        <title>No signal of deleterious mutation accumulation in conserved gene sequences of extant asexual hexapods.</title>
        <authorList>
            <person name="Brandt A."/>
            <person name="Bast J."/>
            <person name="Scheu S."/>
            <person name="Meusemann K."/>
            <person name="Donath A."/>
            <person name="Schuette K."/>
            <person name="Machida R."/>
            <person name="Kraaijeveld K."/>
        </authorList>
    </citation>
    <scope>NUCLEOTIDE SEQUENCE</scope>
    <source>
        <strain evidence="10">OG3341</strain>
    </source>
</reference>
<dbReference type="PROSITE" id="PS51703">
    <property type="entry name" value="DZF"/>
    <property type="match status" value="1"/>
</dbReference>
<dbReference type="PANTHER" id="PTHR46447:SF1">
    <property type="entry name" value="INTERLEUKIN ENHANCER-BINDING FACTOR 2"/>
    <property type="match status" value="1"/>
</dbReference>
<evidence type="ECO:0000313" key="10">
    <source>
        <dbReference type="EMBL" id="QBH73937.1"/>
    </source>
</evidence>
<dbReference type="EMBL" id="MH799778">
    <property type="protein sequence ID" value="QBH73937.1"/>
    <property type="molecule type" value="mRNA"/>
</dbReference>
<dbReference type="SMART" id="SM00572">
    <property type="entry name" value="DZF"/>
    <property type="match status" value="1"/>
</dbReference>